<dbReference type="SUPFAM" id="SSF55120">
    <property type="entry name" value="Pseudouridine synthase"/>
    <property type="match status" value="1"/>
</dbReference>
<dbReference type="EMBL" id="CP102381">
    <property type="protein sequence ID" value="WEJ62928.1"/>
    <property type="molecule type" value="Genomic_DNA"/>
</dbReference>
<dbReference type="NCBIfam" id="TIGR00094">
    <property type="entry name" value="tRNA_TruD_broad"/>
    <property type="match status" value="1"/>
</dbReference>
<organism evidence="7 8">
    <name type="scientific">Thiomicrorhabdus lithotrophica</name>
    <dbReference type="NCBI Taxonomy" id="2949997"/>
    <lineage>
        <taxon>Bacteria</taxon>
        <taxon>Pseudomonadati</taxon>
        <taxon>Pseudomonadota</taxon>
        <taxon>Gammaproteobacteria</taxon>
        <taxon>Thiotrichales</taxon>
        <taxon>Piscirickettsiaceae</taxon>
        <taxon>Thiomicrorhabdus</taxon>
    </lineage>
</organism>
<dbReference type="Proteomes" id="UP001222275">
    <property type="component" value="Chromosome"/>
</dbReference>
<feature type="compositionally biased region" description="Basic and acidic residues" evidence="5">
    <location>
        <begin position="199"/>
        <end position="213"/>
    </location>
</feature>
<dbReference type="InterPro" id="IPR011760">
    <property type="entry name" value="PsdUridine_synth_TruD_insert"/>
</dbReference>
<dbReference type="InterPro" id="IPR020119">
    <property type="entry name" value="PsdUridine_synth_TruD_CS"/>
</dbReference>
<gene>
    <name evidence="4 7" type="primary">truD</name>
    <name evidence="7" type="ORF">NR989_01390</name>
</gene>
<comment type="function">
    <text evidence="4">Responsible for synthesis of pseudouridine from uracil-13 in transfer RNAs.</text>
</comment>
<dbReference type="PROSITE" id="PS01268">
    <property type="entry name" value="UPF0024"/>
    <property type="match status" value="1"/>
</dbReference>
<feature type="region of interest" description="Disordered" evidence="5">
    <location>
        <begin position="196"/>
        <end position="227"/>
    </location>
</feature>
<evidence type="ECO:0000313" key="7">
    <source>
        <dbReference type="EMBL" id="WEJ62928.1"/>
    </source>
</evidence>
<dbReference type="InterPro" id="IPR020103">
    <property type="entry name" value="PsdUridine_synth_cat_dom_sf"/>
</dbReference>
<keyword evidence="2 4" id="KW-0819">tRNA processing</keyword>
<name>A0ABY8CFN0_9GAMM</name>
<protein>
    <recommendedName>
        <fullName evidence="4">tRNA pseudouridine synthase D</fullName>
        <ecNumber evidence="4">5.4.99.27</ecNumber>
    </recommendedName>
    <alternativeName>
        <fullName evidence="4">tRNA pseudouridine(13) synthase</fullName>
    </alternativeName>
    <alternativeName>
        <fullName evidence="4">tRNA pseudouridylate synthase D</fullName>
    </alternativeName>
    <alternativeName>
        <fullName evidence="4">tRNA-uridine isomerase D</fullName>
    </alternativeName>
</protein>
<dbReference type="Pfam" id="PF01142">
    <property type="entry name" value="TruD"/>
    <property type="match status" value="2"/>
</dbReference>
<dbReference type="GO" id="GO:0160150">
    <property type="term" value="F:tRNA pseudouridine(13) synthase activity"/>
    <property type="evidence" value="ECO:0007669"/>
    <property type="project" value="UniProtKB-EC"/>
</dbReference>
<evidence type="ECO:0000256" key="2">
    <source>
        <dbReference type="ARBA" id="ARBA00022694"/>
    </source>
</evidence>
<dbReference type="EC" id="5.4.99.27" evidence="4"/>
<comment type="similarity">
    <text evidence="1 4">Belongs to the pseudouridine synthase TruD family.</text>
</comment>
<keyword evidence="8" id="KW-1185">Reference proteome</keyword>
<dbReference type="InterPro" id="IPR050170">
    <property type="entry name" value="TruD_pseudoU_synthase"/>
</dbReference>
<dbReference type="InterPro" id="IPR001656">
    <property type="entry name" value="PsdUridine_synth_TruD"/>
</dbReference>
<dbReference type="PIRSF" id="PIRSF037016">
    <property type="entry name" value="Pseudouridin_synth_euk_prd"/>
    <property type="match status" value="1"/>
</dbReference>
<dbReference type="HAMAP" id="MF_01082">
    <property type="entry name" value="TruD"/>
    <property type="match status" value="1"/>
</dbReference>
<proteinExistence type="inferred from homology"/>
<keyword evidence="3 4" id="KW-0413">Isomerase</keyword>
<dbReference type="CDD" id="cd02575">
    <property type="entry name" value="PseudoU_synth_EcTruD"/>
    <property type="match status" value="1"/>
</dbReference>
<comment type="catalytic activity">
    <reaction evidence="4">
        <text>uridine(13) in tRNA = pseudouridine(13) in tRNA</text>
        <dbReference type="Rhea" id="RHEA:42540"/>
        <dbReference type="Rhea" id="RHEA-COMP:10105"/>
        <dbReference type="Rhea" id="RHEA-COMP:10106"/>
        <dbReference type="ChEBI" id="CHEBI:65314"/>
        <dbReference type="ChEBI" id="CHEBI:65315"/>
        <dbReference type="EC" id="5.4.99.27"/>
    </reaction>
</comment>
<dbReference type="PROSITE" id="PS50984">
    <property type="entry name" value="TRUD"/>
    <property type="match status" value="1"/>
</dbReference>
<dbReference type="PANTHER" id="PTHR47811">
    <property type="entry name" value="TRNA PSEUDOURIDINE SYNTHASE D"/>
    <property type="match status" value="1"/>
</dbReference>
<dbReference type="Gene3D" id="3.30.2350.20">
    <property type="entry name" value="TruD, catalytic domain"/>
    <property type="match status" value="1"/>
</dbReference>
<accession>A0ABY8CFN0</accession>
<dbReference type="PANTHER" id="PTHR47811:SF1">
    <property type="entry name" value="TRNA PSEUDOURIDINE SYNTHASE D"/>
    <property type="match status" value="1"/>
</dbReference>
<dbReference type="InterPro" id="IPR043165">
    <property type="entry name" value="TruD_insert_sf"/>
</dbReference>
<sequence>MSDTQTTISNRSKADFSQLAYVLGKPVLQGVLKSEPEDFRVEEQIAYALSGEGEHLWCWVEKRGENTDWVAGMLAKWAGTSKRNVGFAGQKDRQAVTKQWFSIQLPGKEDPNPDMLHVDGVKILCMQRHNRKLQRGGLSGNRFELVIRDISKANSCVHDMSREAVISEINNRLHSIAEQGVPNYFGEQRFGKGGNNLSEGEKLLTADNRDNQSNRRRGNRNKSGNRNQQSLYISALRSWMFNDLLNQRIQNDTWNQVIAGDVVQLAGSDKWFVADDNEDLSDLQQRALNGDLNPTGGLFGDGALPTLTAALQLETTIVEKYQAWCDALAKNRVKQDRRSLRLMPENLTWSIEESQEEELAINFKLAFTLPAGSFATMVLREVLHTVEKGYSAPLTKVLN</sequence>
<dbReference type="InterPro" id="IPR042214">
    <property type="entry name" value="TruD_catalytic"/>
</dbReference>
<dbReference type="Gene3D" id="3.30.2340.10">
    <property type="entry name" value="TruD, insertion domain"/>
    <property type="match status" value="1"/>
</dbReference>
<feature type="domain" description="TRUD" evidence="6">
    <location>
        <begin position="180"/>
        <end position="342"/>
    </location>
</feature>
<dbReference type="RefSeq" id="WP_275595185.1">
    <property type="nucleotide sequence ID" value="NZ_CP102381.1"/>
</dbReference>
<evidence type="ECO:0000313" key="8">
    <source>
        <dbReference type="Proteomes" id="UP001222275"/>
    </source>
</evidence>
<evidence type="ECO:0000259" key="6">
    <source>
        <dbReference type="PROSITE" id="PS50984"/>
    </source>
</evidence>
<evidence type="ECO:0000256" key="4">
    <source>
        <dbReference type="HAMAP-Rule" id="MF_01082"/>
    </source>
</evidence>
<evidence type="ECO:0000256" key="3">
    <source>
        <dbReference type="ARBA" id="ARBA00023235"/>
    </source>
</evidence>
<reference evidence="7 8" key="1">
    <citation type="submission" date="2022-06" db="EMBL/GenBank/DDBJ databases">
        <title>Thiomicrohabdus sp. nov, an obligately chemolithoautotrophic, sulfur-oxidizing bacterium isolated from beach of Guanyin Mountain. Amoy.</title>
        <authorList>
            <person name="Zhu H."/>
        </authorList>
    </citation>
    <scope>NUCLEOTIDE SEQUENCE [LARGE SCALE GENOMIC DNA]</scope>
    <source>
        <strain evidence="7 8">XGS-01</strain>
    </source>
</reference>
<evidence type="ECO:0000256" key="5">
    <source>
        <dbReference type="SAM" id="MobiDB-lite"/>
    </source>
</evidence>
<feature type="active site" description="Nucleophile" evidence="4">
    <location>
        <position position="92"/>
    </location>
</feature>
<evidence type="ECO:0000256" key="1">
    <source>
        <dbReference type="ARBA" id="ARBA00007953"/>
    </source>
</evidence>